<name>A0A7R9J5F8_TIMCA</name>
<evidence type="ECO:0000313" key="2">
    <source>
        <dbReference type="EMBL" id="CAD7572960.1"/>
    </source>
</evidence>
<proteinExistence type="predicted"/>
<feature type="compositionally biased region" description="Acidic residues" evidence="1">
    <location>
        <begin position="122"/>
        <end position="131"/>
    </location>
</feature>
<sequence>MTSMSRKLAFMPKSPAGMNMTTSVSVSPVSPNYDMHQRVPLSVSGMNMFGNASIPQSHVVVSSWEEDTSIWCISAMWVLVSGPVNSQMPAHGMIKSHEPRTKSDAEPPVPINAVDVEHDTPCEVDDDDNDIIEAQTPHQSR</sequence>
<protein>
    <submittedName>
        <fullName evidence="2">(California timema) hypothetical protein</fullName>
    </submittedName>
</protein>
<evidence type="ECO:0000256" key="1">
    <source>
        <dbReference type="SAM" id="MobiDB-lite"/>
    </source>
</evidence>
<dbReference type="AlphaFoldDB" id="A0A7R9J5F8"/>
<feature type="region of interest" description="Disordered" evidence="1">
    <location>
        <begin position="90"/>
        <end position="141"/>
    </location>
</feature>
<feature type="compositionally biased region" description="Basic and acidic residues" evidence="1">
    <location>
        <begin position="95"/>
        <end position="105"/>
    </location>
</feature>
<accession>A0A7R9J5F8</accession>
<dbReference type="EMBL" id="OE181318">
    <property type="protein sequence ID" value="CAD7572960.1"/>
    <property type="molecule type" value="Genomic_DNA"/>
</dbReference>
<gene>
    <name evidence="2" type="ORF">TCMB3V08_LOCUS5604</name>
</gene>
<organism evidence="2">
    <name type="scientific">Timema californicum</name>
    <name type="common">California timema</name>
    <name type="synonym">Walking stick</name>
    <dbReference type="NCBI Taxonomy" id="61474"/>
    <lineage>
        <taxon>Eukaryota</taxon>
        <taxon>Metazoa</taxon>
        <taxon>Ecdysozoa</taxon>
        <taxon>Arthropoda</taxon>
        <taxon>Hexapoda</taxon>
        <taxon>Insecta</taxon>
        <taxon>Pterygota</taxon>
        <taxon>Neoptera</taxon>
        <taxon>Polyneoptera</taxon>
        <taxon>Phasmatodea</taxon>
        <taxon>Timematodea</taxon>
        <taxon>Timematoidea</taxon>
        <taxon>Timematidae</taxon>
        <taxon>Timema</taxon>
    </lineage>
</organism>
<reference evidence="2" key="1">
    <citation type="submission" date="2020-11" db="EMBL/GenBank/DDBJ databases">
        <authorList>
            <person name="Tran Van P."/>
        </authorList>
    </citation>
    <scope>NUCLEOTIDE SEQUENCE</scope>
</reference>